<proteinExistence type="predicted"/>
<dbReference type="GO" id="GO:0016020">
    <property type="term" value="C:membrane"/>
    <property type="evidence" value="ECO:0007669"/>
    <property type="project" value="UniProtKB-SubCell"/>
</dbReference>
<feature type="non-terminal residue" evidence="3">
    <location>
        <position position="1"/>
    </location>
</feature>
<evidence type="ECO:0000313" key="3">
    <source>
        <dbReference type="EMBL" id="KAG6925483.1"/>
    </source>
</evidence>
<gene>
    <name evidence="3" type="primary">FAT3</name>
    <name evidence="3" type="ORF">G0U57_014359</name>
</gene>
<evidence type="ECO:0000313" key="4">
    <source>
        <dbReference type="Proteomes" id="UP000765507"/>
    </source>
</evidence>
<evidence type="ECO:0000256" key="1">
    <source>
        <dbReference type="ARBA" id="ARBA00004370"/>
    </source>
</evidence>
<comment type="subcellular location">
    <subcellularLocation>
        <location evidence="1">Membrane</location>
    </subcellularLocation>
</comment>
<dbReference type="OrthoDB" id="6252479at2759"/>
<dbReference type="EMBL" id="JAHGAV010000416">
    <property type="protein sequence ID" value="KAG6925483.1"/>
    <property type="molecule type" value="Genomic_DNA"/>
</dbReference>
<name>A0A8T1SA86_CHESE</name>
<dbReference type="SUPFAM" id="SSF49313">
    <property type="entry name" value="Cadherin-like"/>
    <property type="match status" value="1"/>
</dbReference>
<keyword evidence="2" id="KW-0472">Membrane</keyword>
<dbReference type="AlphaFoldDB" id="A0A8T1SA86"/>
<dbReference type="Gene3D" id="2.60.40.60">
    <property type="entry name" value="Cadherins"/>
    <property type="match status" value="1"/>
</dbReference>
<sequence>TDGENFADAMFVNISVVHGKVSSKTFSCRETRVAQKLAEKLLKKAKANVKLNLEDGFLDFYSINRQAPHFDKSFPSDVAVREDLPVGASILKIKAYDADSGFNGKVVY</sequence>
<evidence type="ECO:0000256" key="2">
    <source>
        <dbReference type="ARBA" id="ARBA00023136"/>
    </source>
</evidence>
<dbReference type="InterPro" id="IPR015919">
    <property type="entry name" value="Cadherin-like_sf"/>
</dbReference>
<protein>
    <submittedName>
        <fullName evidence="3">FAT atypical cadherin 3</fullName>
    </submittedName>
</protein>
<dbReference type="CDD" id="cd11304">
    <property type="entry name" value="Cadherin_repeat"/>
    <property type="match status" value="1"/>
</dbReference>
<accession>A0A8T1SA86</accession>
<dbReference type="GO" id="GO:0005509">
    <property type="term" value="F:calcium ion binding"/>
    <property type="evidence" value="ECO:0007669"/>
    <property type="project" value="InterPro"/>
</dbReference>
<dbReference type="Proteomes" id="UP000765507">
    <property type="component" value="Unassembled WGS sequence"/>
</dbReference>
<feature type="non-terminal residue" evidence="3">
    <location>
        <position position="108"/>
    </location>
</feature>
<comment type="caution">
    <text evidence="3">The sequence shown here is derived from an EMBL/GenBank/DDBJ whole genome shotgun (WGS) entry which is preliminary data.</text>
</comment>
<keyword evidence="4" id="KW-1185">Reference proteome</keyword>
<reference evidence="3 4" key="1">
    <citation type="journal article" date="2020" name="G3 (Bethesda)">
        <title>Draft Genome of the Common Snapping Turtle, Chelydra serpentina, a Model for Phenotypic Plasticity in Reptiles.</title>
        <authorList>
            <person name="Das D."/>
            <person name="Singh S.K."/>
            <person name="Bierstedt J."/>
            <person name="Erickson A."/>
            <person name="Galli G.L.J."/>
            <person name="Crossley D.A. 2nd"/>
            <person name="Rhen T."/>
        </authorList>
    </citation>
    <scope>NUCLEOTIDE SEQUENCE [LARGE SCALE GENOMIC DNA]</scope>
    <source>
        <strain evidence="3">KW</strain>
    </source>
</reference>
<organism evidence="3 4">
    <name type="scientific">Chelydra serpentina</name>
    <name type="common">Snapping turtle</name>
    <name type="synonym">Testudo serpentina</name>
    <dbReference type="NCBI Taxonomy" id="8475"/>
    <lineage>
        <taxon>Eukaryota</taxon>
        <taxon>Metazoa</taxon>
        <taxon>Chordata</taxon>
        <taxon>Craniata</taxon>
        <taxon>Vertebrata</taxon>
        <taxon>Euteleostomi</taxon>
        <taxon>Archelosauria</taxon>
        <taxon>Testudinata</taxon>
        <taxon>Testudines</taxon>
        <taxon>Cryptodira</taxon>
        <taxon>Durocryptodira</taxon>
        <taxon>Americhelydia</taxon>
        <taxon>Chelydroidea</taxon>
        <taxon>Chelydridae</taxon>
        <taxon>Chelydra</taxon>
    </lineage>
</organism>